<evidence type="ECO:0000256" key="7">
    <source>
        <dbReference type="ARBA" id="ARBA00022989"/>
    </source>
</evidence>
<gene>
    <name evidence="12" type="ORF">PMAYCL1PPCAC_12233</name>
</gene>
<feature type="non-terminal residue" evidence="12">
    <location>
        <position position="1"/>
    </location>
</feature>
<evidence type="ECO:0000256" key="9">
    <source>
        <dbReference type="ARBA" id="ARBA00023136"/>
    </source>
</evidence>
<evidence type="ECO:0000313" key="13">
    <source>
        <dbReference type="Proteomes" id="UP001328107"/>
    </source>
</evidence>
<feature type="repeat" description="Solcar" evidence="10">
    <location>
        <begin position="184"/>
        <end position="268"/>
    </location>
</feature>
<keyword evidence="9 10" id="KW-0472">Membrane</keyword>
<evidence type="ECO:0000256" key="5">
    <source>
        <dbReference type="ARBA" id="ARBA00022737"/>
    </source>
</evidence>
<keyword evidence="8" id="KW-0496">Mitochondrion</keyword>
<evidence type="ECO:0000313" key="12">
    <source>
        <dbReference type="EMBL" id="GMR42038.1"/>
    </source>
</evidence>
<sequence length="273" mass="29282">FILFSRLQMTSKSDSISLRSLLAGASAGLAVDLTLYPLDTIKTRAQSSQGFAAAGGFRNLYSGLGSVALGSAPGAAIFFCTYQTANKLIGRHDALSHALAAGIGEILACTVRVPTELVKQRAQADSSRRISTIFREILRSDGFRGLFRGYGSTIAREIPFSLIEFPLWEALKKMAARRQGRSECSSLMGAACGSLAGGVAAALTTPLDVVKTRIMLSTGTKKRVMETLIQVHREGGIPRLFAGILPRSMWMSLGGFIFFGAYELTSSLTQKFI</sequence>
<accession>A0AAN4ZIU9</accession>
<dbReference type="AlphaFoldDB" id="A0AAN4ZIU9"/>
<comment type="caution">
    <text evidence="12">The sequence shown here is derived from an EMBL/GenBank/DDBJ whole genome shotgun (WGS) entry which is preliminary data.</text>
</comment>
<dbReference type="InterPro" id="IPR018108">
    <property type="entry name" value="MCP_transmembrane"/>
</dbReference>
<evidence type="ECO:0000256" key="3">
    <source>
        <dbReference type="ARBA" id="ARBA00022448"/>
    </source>
</evidence>
<keyword evidence="3 11" id="KW-0813">Transport</keyword>
<reference evidence="13" key="1">
    <citation type="submission" date="2022-10" db="EMBL/GenBank/DDBJ databases">
        <title>Genome assembly of Pristionchus species.</title>
        <authorList>
            <person name="Yoshida K."/>
            <person name="Sommer R.J."/>
        </authorList>
    </citation>
    <scope>NUCLEOTIDE SEQUENCE [LARGE SCALE GENOMIC DNA]</scope>
    <source>
        <strain evidence="13">RS5460</strain>
    </source>
</reference>
<protein>
    <recommendedName>
        <fullName evidence="14">Mitochondrial carrier protein</fullName>
    </recommendedName>
</protein>
<evidence type="ECO:0000256" key="2">
    <source>
        <dbReference type="ARBA" id="ARBA00006375"/>
    </source>
</evidence>
<dbReference type="Pfam" id="PF00153">
    <property type="entry name" value="Mito_carr"/>
    <property type="match status" value="3"/>
</dbReference>
<evidence type="ECO:0000256" key="10">
    <source>
        <dbReference type="PROSITE-ProRule" id="PRU00282"/>
    </source>
</evidence>
<evidence type="ECO:0000256" key="1">
    <source>
        <dbReference type="ARBA" id="ARBA00004448"/>
    </source>
</evidence>
<organism evidence="12 13">
    <name type="scientific">Pristionchus mayeri</name>
    <dbReference type="NCBI Taxonomy" id="1317129"/>
    <lineage>
        <taxon>Eukaryota</taxon>
        <taxon>Metazoa</taxon>
        <taxon>Ecdysozoa</taxon>
        <taxon>Nematoda</taxon>
        <taxon>Chromadorea</taxon>
        <taxon>Rhabditida</taxon>
        <taxon>Rhabditina</taxon>
        <taxon>Diplogasteromorpha</taxon>
        <taxon>Diplogasteroidea</taxon>
        <taxon>Neodiplogasteridae</taxon>
        <taxon>Pristionchus</taxon>
    </lineage>
</organism>
<evidence type="ECO:0000256" key="4">
    <source>
        <dbReference type="ARBA" id="ARBA00022692"/>
    </source>
</evidence>
<keyword evidence="4 10" id="KW-0812">Transmembrane</keyword>
<comment type="similarity">
    <text evidence="2 11">Belongs to the mitochondrial carrier (TC 2.A.29) family.</text>
</comment>
<dbReference type="GO" id="GO:0005743">
    <property type="term" value="C:mitochondrial inner membrane"/>
    <property type="evidence" value="ECO:0007669"/>
    <property type="project" value="UniProtKB-SubCell"/>
</dbReference>
<dbReference type="SUPFAM" id="SSF103506">
    <property type="entry name" value="Mitochondrial carrier"/>
    <property type="match status" value="1"/>
</dbReference>
<dbReference type="PROSITE" id="PS50920">
    <property type="entry name" value="SOLCAR"/>
    <property type="match status" value="3"/>
</dbReference>
<keyword evidence="5" id="KW-0677">Repeat</keyword>
<keyword evidence="13" id="KW-1185">Reference proteome</keyword>
<evidence type="ECO:0000256" key="11">
    <source>
        <dbReference type="RuleBase" id="RU000488"/>
    </source>
</evidence>
<dbReference type="EMBL" id="BTRK01000003">
    <property type="protein sequence ID" value="GMR42038.1"/>
    <property type="molecule type" value="Genomic_DNA"/>
</dbReference>
<dbReference type="Proteomes" id="UP001328107">
    <property type="component" value="Unassembled WGS sequence"/>
</dbReference>
<feature type="repeat" description="Solcar" evidence="10">
    <location>
        <begin position="15"/>
        <end position="88"/>
    </location>
</feature>
<feature type="repeat" description="Solcar" evidence="10">
    <location>
        <begin position="92"/>
        <end position="174"/>
    </location>
</feature>
<dbReference type="InterPro" id="IPR023395">
    <property type="entry name" value="MCP_dom_sf"/>
</dbReference>
<dbReference type="PANTHER" id="PTHR45667">
    <property type="entry name" value="S-ADENOSYLMETHIONINE MITOCHONDRIAL CARRIER PROTEIN"/>
    <property type="match status" value="1"/>
</dbReference>
<proteinExistence type="inferred from homology"/>
<dbReference type="Gene3D" id="1.50.40.10">
    <property type="entry name" value="Mitochondrial carrier domain"/>
    <property type="match status" value="1"/>
</dbReference>
<evidence type="ECO:0000256" key="8">
    <source>
        <dbReference type="ARBA" id="ARBA00023128"/>
    </source>
</evidence>
<evidence type="ECO:0000256" key="6">
    <source>
        <dbReference type="ARBA" id="ARBA00022792"/>
    </source>
</evidence>
<dbReference type="FunFam" id="1.50.40.10:FF:000018">
    <property type="entry name" value="S-adenosylmethionine mitochondrial carrier protein-like"/>
    <property type="match status" value="1"/>
</dbReference>
<keyword evidence="6" id="KW-0999">Mitochondrion inner membrane</keyword>
<name>A0AAN4ZIU9_9BILA</name>
<evidence type="ECO:0008006" key="14">
    <source>
        <dbReference type="Google" id="ProtNLM"/>
    </source>
</evidence>
<keyword evidence="7" id="KW-1133">Transmembrane helix</keyword>
<comment type="subcellular location">
    <subcellularLocation>
        <location evidence="1">Mitochondrion inner membrane</location>
        <topology evidence="1">Multi-pass membrane protein</topology>
    </subcellularLocation>
</comment>